<evidence type="ECO:0000313" key="2">
    <source>
        <dbReference type="Proteomes" id="UP000192042"/>
    </source>
</evidence>
<keyword evidence="2" id="KW-1185">Reference proteome</keyword>
<evidence type="ECO:0008006" key="3">
    <source>
        <dbReference type="Google" id="ProtNLM"/>
    </source>
</evidence>
<dbReference type="Proteomes" id="UP000192042">
    <property type="component" value="Chromosome I"/>
</dbReference>
<dbReference type="RefSeq" id="WP_080885831.1">
    <property type="nucleotide sequence ID" value="NZ_LT828648.1"/>
</dbReference>
<gene>
    <name evidence="1" type="ORF">NSJP_1096</name>
</gene>
<reference evidence="1 2" key="1">
    <citation type="submission" date="2017-03" db="EMBL/GenBank/DDBJ databases">
        <authorList>
            <person name="Afonso C.L."/>
            <person name="Miller P.J."/>
            <person name="Scott M.A."/>
            <person name="Spackman E."/>
            <person name="Goraichik I."/>
            <person name="Dimitrov K.M."/>
            <person name="Suarez D.L."/>
            <person name="Swayne D.E."/>
        </authorList>
    </citation>
    <scope>NUCLEOTIDE SEQUENCE [LARGE SCALE GENOMIC DNA]</scope>
    <source>
        <strain evidence="1">Genome sequencing of Nitrospira japonica strain NJ11</strain>
    </source>
</reference>
<dbReference type="OrthoDB" id="9789573at2"/>
<dbReference type="InterPro" id="IPR015946">
    <property type="entry name" value="KH_dom-like_a/b"/>
</dbReference>
<dbReference type="Pfam" id="PF02566">
    <property type="entry name" value="OsmC"/>
    <property type="match status" value="1"/>
</dbReference>
<protein>
    <recommendedName>
        <fullName evidence="3">OsmC family protein</fullName>
    </recommendedName>
</protein>
<dbReference type="STRING" id="1325564.NSJP_1096"/>
<dbReference type="InterPro" id="IPR036102">
    <property type="entry name" value="OsmC/Ohrsf"/>
</dbReference>
<evidence type="ECO:0000313" key="1">
    <source>
        <dbReference type="EMBL" id="SLM47268.1"/>
    </source>
</evidence>
<organism evidence="1 2">
    <name type="scientific">Nitrospira japonica</name>
    <dbReference type="NCBI Taxonomy" id="1325564"/>
    <lineage>
        <taxon>Bacteria</taxon>
        <taxon>Pseudomonadati</taxon>
        <taxon>Nitrospirota</taxon>
        <taxon>Nitrospiria</taxon>
        <taxon>Nitrospirales</taxon>
        <taxon>Nitrospiraceae</taxon>
        <taxon>Nitrospira</taxon>
    </lineage>
</organism>
<dbReference type="PANTHER" id="PTHR39624:SF2">
    <property type="entry name" value="OSMC-LIKE PROTEIN"/>
    <property type="match status" value="1"/>
</dbReference>
<dbReference type="InterPro" id="IPR003718">
    <property type="entry name" value="OsmC/Ohr_fam"/>
</dbReference>
<name>A0A1W1I2N6_9BACT</name>
<proteinExistence type="predicted"/>
<dbReference type="AlphaFoldDB" id="A0A1W1I2N6"/>
<dbReference type="PANTHER" id="PTHR39624">
    <property type="entry name" value="PROTEIN INVOLVED IN RIMO-MEDIATED BETA-METHYLTHIOLATION OF RIBOSOMAL PROTEIN S12 YCAO"/>
    <property type="match status" value="1"/>
</dbReference>
<dbReference type="SUPFAM" id="SSF82784">
    <property type="entry name" value="OsmC-like"/>
    <property type="match status" value="1"/>
</dbReference>
<accession>A0A1W1I2N6</accession>
<dbReference type="KEGG" id="nja:NSJP_1096"/>
<sequence>MKLRATYRGGLRYDITSGRHHVVTDQPVLDGGEDAGMSPVELFVGSIAACVAYFVGRFCARHEIPREGLTVETEWATEEGPHRVGRIRLAVHLPHPVPPELKERLLKTAQRCTVHQSIVTGPQIDIALHQASQDKAIL</sequence>
<dbReference type="Gene3D" id="3.30.300.20">
    <property type="match status" value="1"/>
</dbReference>
<dbReference type="EMBL" id="LT828648">
    <property type="protein sequence ID" value="SLM47268.1"/>
    <property type="molecule type" value="Genomic_DNA"/>
</dbReference>